<dbReference type="EMBL" id="JBHDLN010000027">
    <property type="protein sequence ID" value="MFB0846913.1"/>
    <property type="molecule type" value="Genomic_DNA"/>
</dbReference>
<proteinExistence type="predicted"/>
<sequence>MKNVQTLFSTPTVFIKLKGYANGNNPSSKNAYNMAKQPIESGWNSAGFKGNTIEEAETWIKQNGWIGLDHCQ</sequence>
<name>A0ABV4VB79_9BACL</name>
<dbReference type="Proteomes" id="UP001575622">
    <property type="component" value="Unassembled WGS sequence"/>
</dbReference>
<comment type="caution">
    <text evidence="1">The sequence shown here is derived from an EMBL/GenBank/DDBJ whole genome shotgun (WGS) entry which is preliminary data.</text>
</comment>
<organism evidence="1 2">
    <name type="scientific">Paenibacillus oleatilyticus</name>
    <dbReference type="NCBI Taxonomy" id="2594886"/>
    <lineage>
        <taxon>Bacteria</taxon>
        <taxon>Bacillati</taxon>
        <taxon>Bacillota</taxon>
        <taxon>Bacilli</taxon>
        <taxon>Bacillales</taxon>
        <taxon>Paenibacillaceae</taxon>
        <taxon>Paenibacillus</taxon>
    </lineage>
</organism>
<dbReference type="RefSeq" id="WP_373956845.1">
    <property type="nucleotide sequence ID" value="NZ_JBHDLN010000027.1"/>
</dbReference>
<accession>A0ABV4VB79</accession>
<reference evidence="1 2" key="1">
    <citation type="submission" date="2024-09" db="EMBL/GenBank/DDBJ databases">
        <authorList>
            <person name="Makale K.P.P."/>
            <person name="Makhzoum A."/>
            <person name="Rantong G."/>
            <person name="Rahube T.O."/>
        </authorList>
    </citation>
    <scope>NUCLEOTIDE SEQUENCE [LARGE SCALE GENOMIC DNA]</scope>
    <source>
        <strain evidence="1 2">KM_D13</strain>
    </source>
</reference>
<protein>
    <submittedName>
        <fullName evidence="1">Uncharacterized protein</fullName>
    </submittedName>
</protein>
<keyword evidence="2" id="KW-1185">Reference proteome</keyword>
<gene>
    <name evidence="1" type="ORF">ACEU3E_32515</name>
</gene>
<evidence type="ECO:0000313" key="2">
    <source>
        <dbReference type="Proteomes" id="UP001575622"/>
    </source>
</evidence>
<evidence type="ECO:0000313" key="1">
    <source>
        <dbReference type="EMBL" id="MFB0846913.1"/>
    </source>
</evidence>